<dbReference type="FunCoup" id="D6TXV8">
    <property type="interactions" value="173"/>
</dbReference>
<dbReference type="GO" id="GO:0030313">
    <property type="term" value="C:cell envelope"/>
    <property type="evidence" value="ECO:0007669"/>
    <property type="project" value="UniProtKB-SubCell"/>
</dbReference>
<evidence type="ECO:0000256" key="1">
    <source>
        <dbReference type="ARBA" id="ARBA00004196"/>
    </source>
</evidence>
<dbReference type="Gene3D" id="3.40.50.1980">
    <property type="entry name" value="Nitrogenase molybdenum iron protein domain"/>
    <property type="match status" value="2"/>
</dbReference>
<dbReference type="eggNOG" id="COG0803">
    <property type="taxonomic scope" value="Bacteria"/>
</dbReference>
<keyword evidence="3" id="KW-0479">Metal-binding</keyword>
<keyword evidence="6" id="KW-1185">Reference proteome</keyword>
<proteinExistence type="predicted"/>
<dbReference type="EMBL" id="ADVG01000003">
    <property type="protein sequence ID" value="EFH83155.1"/>
    <property type="molecule type" value="Genomic_DNA"/>
</dbReference>
<dbReference type="InParanoid" id="D6TXV8"/>
<dbReference type="SUPFAM" id="SSF53807">
    <property type="entry name" value="Helical backbone' metal receptor"/>
    <property type="match status" value="1"/>
</dbReference>
<sequence>MHMEKALREAHRVSWLSSYQCKQRLFFGFFLVLSVLLPLADCGGESQAGNASGGKVLSVVAGENFWGSIATQLGGTHVDVKSIVSSPTGDPHDYESTNDDARAIAQADYVVLNGAGYDTWSSKLLDANPSDNRKVLDVGKLVGKKEGDNPHLWYNPKYVQQAARQITADYKAMDSADASYFDQQYRAFEVALQPYLNKIADIKAKYAGVSIGISESIFVYMTNALGLKVITPEAYYTAEANGSDPPASSVAQFNDQVTKNEIKVFILNVQTIDNSVKNLQQQVAKASIPVVEVSETVRPSTSRFQDWQLAQLDKLEQALSQSNKG</sequence>
<accession>D6TXV8</accession>
<dbReference type="GO" id="GO:0046872">
    <property type="term" value="F:metal ion binding"/>
    <property type="evidence" value="ECO:0007669"/>
    <property type="project" value="UniProtKB-KW"/>
</dbReference>
<dbReference type="InterPro" id="IPR006127">
    <property type="entry name" value="ZnuA-like"/>
</dbReference>
<gene>
    <name evidence="5" type="ORF">Krac_4091</name>
</gene>
<evidence type="ECO:0000256" key="3">
    <source>
        <dbReference type="ARBA" id="ARBA00022723"/>
    </source>
</evidence>
<name>D6TXV8_KTERA</name>
<keyword evidence="4" id="KW-0732">Signal</keyword>
<reference evidence="5 6" key="1">
    <citation type="journal article" date="2011" name="Stand. Genomic Sci.">
        <title>Non-contiguous finished genome sequence and contextual data of the filamentous soil bacterium Ktedonobacter racemifer type strain (SOSP1-21).</title>
        <authorList>
            <person name="Chang Y.J."/>
            <person name="Land M."/>
            <person name="Hauser L."/>
            <person name="Chertkov O."/>
            <person name="Del Rio T.G."/>
            <person name="Nolan M."/>
            <person name="Copeland A."/>
            <person name="Tice H."/>
            <person name="Cheng J.F."/>
            <person name="Lucas S."/>
            <person name="Han C."/>
            <person name="Goodwin L."/>
            <person name="Pitluck S."/>
            <person name="Ivanova N."/>
            <person name="Ovchinikova G."/>
            <person name="Pati A."/>
            <person name="Chen A."/>
            <person name="Palaniappan K."/>
            <person name="Mavromatis K."/>
            <person name="Liolios K."/>
            <person name="Brettin T."/>
            <person name="Fiebig A."/>
            <person name="Rohde M."/>
            <person name="Abt B."/>
            <person name="Goker M."/>
            <person name="Detter J.C."/>
            <person name="Woyke T."/>
            <person name="Bristow J."/>
            <person name="Eisen J.A."/>
            <person name="Markowitz V."/>
            <person name="Hugenholtz P."/>
            <person name="Kyrpides N.C."/>
            <person name="Klenk H.P."/>
            <person name="Lapidus A."/>
        </authorList>
    </citation>
    <scope>NUCLEOTIDE SEQUENCE [LARGE SCALE GENOMIC DNA]</scope>
    <source>
        <strain evidence="6">DSM 44963</strain>
    </source>
</reference>
<dbReference type="AlphaFoldDB" id="D6TXV8"/>
<organism evidence="5 6">
    <name type="scientific">Ktedonobacter racemifer DSM 44963</name>
    <dbReference type="NCBI Taxonomy" id="485913"/>
    <lineage>
        <taxon>Bacteria</taxon>
        <taxon>Bacillati</taxon>
        <taxon>Chloroflexota</taxon>
        <taxon>Ktedonobacteria</taxon>
        <taxon>Ktedonobacterales</taxon>
        <taxon>Ktedonobacteraceae</taxon>
        <taxon>Ktedonobacter</taxon>
    </lineage>
</organism>
<comment type="caution">
    <text evidence="5">The sequence shown here is derived from an EMBL/GenBank/DDBJ whole genome shotgun (WGS) entry which is preliminary data.</text>
</comment>
<evidence type="ECO:0000313" key="5">
    <source>
        <dbReference type="EMBL" id="EFH83155.1"/>
    </source>
</evidence>
<dbReference type="STRING" id="485913.Krac_4091"/>
<dbReference type="PANTHER" id="PTHR42953">
    <property type="entry name" value="HIGH-AFFINITY ZINC UPTAKE SYSTEM PROTEIN ZNUA-RELATED"/>
    <property type="match status" value="1"/>
</dbReference>
<keyword evidence="2" id="KW-0813">Transport</keyword>
<dbReference type="Proteomes" id="UP000004508">
    <property type="component" value="Unassembled WGS sequence"/>
</dbReference>
<evidence type="ECO:0000313" key="6">
    <source>
        <dbReference type="Proteomes" id="UP000004508"/>
    </source>
</evidence>
<dbReference type="GO" id="GO:0030001">
    <property type="term" value="P:metal ion transport"/>
    <property type="evidence" value="ECO:0007669"/>
    <property type="project" value="InterPro"/>
</dbReference>
<evidence type="ECO:0000256" key="4">
    <source>
        <dbReference type="ARBA" id="ARBA00022729"/>
    </source>
</evidence>
<evidence type="ECO:0000256" key="2">
    <source>
        <dbReference type="ARBA" id="ARBA00022448"/>
    </source>
</evidence>
<protein>
    <submittedName>
        <fullName evidence="5">Periplasmic solute binding protein</fullName>
    </submittedName>
</protein>
<dbReference type="Pfam" id="PF01297">
    <property type="entry name" value="ZnuA"/>
    <property type="match status" value="1"/>
</dbReference>
<comment type="subcellular location">
    <subcellularLocation>
        <location evidence="1">Cell envelope</location>
    </subcellularLocation>
</comment>
<dbReference type="InterPro" id="IPR050492">
    <property type="entry name" value="Bact_metal-bind_prot9"/>
</dbReference>
<dbReference type="PANTHER" id="PTHR42953:SF1">
    <property type="entry name" value="METAL-BINDING PROTEIN HI_0362-RELATED"/>
    <property type="match status" value="1"/>
</dbReference>